<evidence type="ECO:0000256" key="2">
    <source>
        <dbReference type="SAM" id="MobiDB-lite"/>
    </source>
</evidence>
<dbReference type="CDD" id="cd00254">
    <property type="entry name" value="LT-like"/>
    <property type="match status" value="1"/>
</dbReference>
<accession>A0A3N7HHC4</accession>
<feature type="domain" description="Transglycosylase SLT" evidence="3">
    <location>
        <begin position="40"/>
        <end position="139"/>
    </location>
</feature>
<dbReference type="GO" id="GO:0016020">
    <property type="term" value="C:membrane"/>
    <property type="evidence" value="ECO:0007669"/>
    <property type="project" value="InterPro"/>
</dbReference>
<gene>
    <name evidence="4" type="ORF">DZC73_27915</name>
</gene>
<evidence type="ECO:0000259" key="3">
    <source>
        <dbReference type="Pfam" id="PF01464"/>
    </source>
</evidence>
<dbReference type="Gene3D" id="1.10.530.10">
    <property type="match status" value="1"/>
</dbReference>
<dbReference type="PANTHER" id="PTHR37423:SF2">
    <property type="entry name" value="MEMBRANE-BOUND LYTIC MUREIN TRANSGLYCOSYLASE C"/>
    <property type="match status" value="1"/>
</dbReference>
<dbReference type="Pfam" id="PF01464">
    <property type="entry name" value="SLT"/>
    <property type="match status" value="1"/>
</dbReference>
<feature type="region of interest" description="Disordered" evidence="2">
    <location>
        <begin position="1"/>
        <end position="22"/>
    </location>
</feature>
<dbReference type="Proteomes" id="UP000267464">
    <property type="component" value="Unassembled WGS sequence"/>
</dbReference>
<dbReference type="AlphaFoldDB" id="A0A3N7HHC4"/>
<reference evidence="4 5" key="1">
    <citation type="submission" date="2018-08" db="EMBL/GenBank/DDBJ databases">
        <authorList>
            <person name="Khan S.A."/>
            <person name="Jeon C.O."/>
            <person name="Chun B.H."/>
            <person name="Jeong S.E."/>
        </authorList>
    </citation>
    <scope>NUCLEOTIDE SEQUENCE [LARGE SCALE GENOMIC DNA]</scope>
    <source>
        <strain evidence="4 5">S-16</strain>
    </source>
</reference>
<dbReference type="InterPro" id="IPR023346">
    <property type="entry name" value="Lysozyme-like_dom_sf"/>
</dbReference>
<dbReference type="SUPFAM" id="SSF53955">
    <property type="entry name" value="Lysozyme-like"/>
    <property type="match status" value="1"/>
</dbReference>
<evidence type="ECO:0000256" key="1">
    <source>
        <dbReference type="ARBA" id="ARBA00007734"/>
    </source>
</evidence>
<reference evidence="4 5" key="2">
    <citation type="submission" date="2018-12" db="EMBL/GenBank/DDBJ databases">
        <title>Rhizobacter gummiphilus sp. nov., a rubber-degrading bacterium isolated from the soil of a botanical garden in Japan.</title>
        <authorList>
            <person name="Shunsuke S.S."/>
        </authorList>
    </citation>
    <scope>NUCLEOTIDE SEQUENCE [LARGE SCALE GENOMIC DNA]</scope>
    <source>
        <strain evidence="4 5">S-16</strain>
    </source>
</reference>
<keyword evidence="5" id="KW-1185">Reference proteome</keyword>
<name>A0A3N7HHC4_9BURK</name>
<sequence length="167" mass="18074">MTLAEPPPRPRQRLSSSALNPRPAVPSAYAALASPSLRQLVDAASRAYGVPDALLLAVMHVESSFNPAARSPAGAVGLMQIMPGTGERYGVRHRLADPQNNIDVGARYLKDLLVMFGGDTELALAAYNAGEGAVIKHGRRIPPYDETRHYVPLVMGLYAEYSRRLPR</sequence>
<dbReference type="OrthoDB" id="9815002at2"/>
<evidence type="ECO:0000313" key="5">
    <source>
        <dbReference type="Proteomes" id="UP000267464"/>
    </source>
</evidence>
<comment type="caution">
    <text evidence="4">The sequence shown here is derived from an EMBL/GenBank/DDBJ whole genome shotgun (WGS) entry which is preliminary data.</text>
</comment>
<dbReference type="GO" id="GO:0000270">
    <property type="term" value="P:peptidoglycan metabolic process"/>
    <property type="evidence" value="ECO:0007669"/>
    <property type="project" value="InterPro"/>
</dbReference>
<evidence type="ECO:0000313" key="4">
    <source>
        <dbReference type="EMBL" id="RQP21444.1"/>
    </source>
</evidence>
<dbReference type="PANTHER" id="PTHR37423">
    <property type="entry name" value="SOLUBLE LYTIC MUREIN TRANSGLYCOSYLASE-RELATED"/>
    <property type="match status" value="1"/>
</dbReference>
<dbReference type="EMBL" id="QUSW01000011">
    <property type="protein sequence ID" value="RQP21444.1"/>
    <property type="molecule type" value="Genomic_DNA"/>
</dbReference>
<proteinExistence type="inferred from homology"/>
<comment type="similarity">
    <text evidence="1">Belongs to the transglycosylase Slt family.</text>
</comment>
<dbReference type="PROSITE" id="PS00922">
    <property type="entry name" value="TRANSGLYCOSYLASE"/>
    <property type="match status" value="1"/>
</dbReference>
<organism evidence="4 5">
    <name type="scientific">Piscinibacter terrae</name>
    <dbReference type="NCBI Taxonomy" id="2496871"/>
    <lineage>
        <taxon>Bacteria</taxon>
        <taxon>Pseudomonadati</taxon>
        <taxon>Pseudomonadota</taxon>
        <taxon>Betaproteobacteria</taxon>
        <taxon>Burkholderiales</taxon>
        <taxon>Sphaerotilaceae</taxon>
        <taxon>Piscinibacter</taxon>
    </lineage>
</organism>
<dbReference type="InterPro" id="IPR000189">
    <property type="entry name" value="Transglyc_AS"/>
</dbReference>
<dbReference type="GO" id="GO:0008933">
    <property type="term" value="F:peptidoglycan lytic transglycosylase activity"/>
    <property type="evidence" value="ECO:0007669"/>
    <property type="project" value="InterPro"/>
</dbReference>
<protein>
    <submittedName>
        <fullName evidence="4">Lytic transglycosylase domain-containing protein</fullName>
    </submittedName>
</protein>
<dbReference type="InterPro" id="IPR008258">
    <property type="entry name" value="Transglycosylase_SLT_dom_1"/>
</dbReference>